<feature type="transmembrane region" description="Helical" evidence="5">
    <location>
        <begin position="15"/>
        <end position="34"/>
    </location>
</feature>
<evidence type="ECO:0000256" key="2">
    <source>
        <dbReference type="ARBA" id="ARBA00022692"/>
    </source>
</evidence>
<name>A0A9P8GDH8_AURME</name>
<organism evidence="6 7">
    <name type="scientific">Aureobasidium melanogenum</name>
    <name type="common">Aureobasidium pullulans var. melanogenum</name>
    <dbReference type="NCBI Taxonomy" id="46634"/>
    <lineage>
        <taxon>Eukaryota</taxon>
        <taxon>Fungi</taxon>
        <taxon>Dikarya</taxon>
        <taxon>Ascomycota</taxon>
        <taxon>Pezizomycotina</taxon>
        <taxon>Dothideomycetes</taxon>
        <taxon>Dothideomycetidae</taxon>
        <taxon>Dothideales</taxon>
        <taxon>Saccotheciaceae</taxon>
        <taxon>Aureobasidium</taxon>
    </lineage>
</organism>
<comment type="subcellular location">
    <subcellularLocation>
        <location evidence="1">Membrane</location>
        <topology evidence="1">Multi-pass membrane protein</topology>
    </subcellularLocation>
</comment>
<dbReference type="Proteomes" id="UP000767238">
    <property type="component" value="Unassembled WGS sequence"/>
</dbReference>
<sequence>MTDASHIIYPYSPSHAAAIILSIVIAASLSLHIYQGLKFRPKGLAYFMIWGGTVFTTGWVLRAISTYKPSNLNLYIAQYAFIYVGPPIYSAAEYSVLGRLLR</sequence>
<reference evidence="6" key="2">
    <citation type="submission" date="2021-08" db="EMBL/GenBank/DDBJ databases">
        <authorList>
            <person name="Gostincar C."/>
            <person name="Sun X."/>
            <person name="Song Z."/>
            <person name="Gunde-Cimerman N."/>
        </authorList>
    </citation>
    <scope>NUCLEOTIDE SEQUENCE</scope>
    <source>
        <strain evidence="6">EXF-8016</strain>
    </source>
</reference>
<keyword evidence="4 5" id="KW-0472">Membrane</keyword>
<feature type="transmembrane region" description="Helical" evidence="5">
    <location>
        <begin position="46"/>
        <end position="64"/>
    </location>
</feature>
<dbReference type="EMBL" id="JAHFYH010000047">
    <property type="protein sequence ID" value="KAH0218651.1"/>
    <property type="molecule type" value="Genomic_DNA"/>
</dbReference>
<evidence type="ECO:0000313" key="7">
    <source>
        <dbReference type="Proteomes" id="UP000767238"/>
    </source>
</evidence>
<keyword evidence="3 5" id="KW-1133">Transmembrane helix</keyword>
<evidence type="ECO:0000256" key="5">
    <source>
        <dbReference type="SAM" id="Phobius"/>
    </source>
</evidence>
<dbReference type="PANTHER" id="PTHR31465">
    <property type="entry name" value="PROTEIN RTA1-RELATED"/>
    <property type="match status" value="1"/>
</dbReference>
<feature type="transmembrane region" description="Helical" evidence="5">
    <location>
        <begin position="76"/>
        <end position="97"/>
    </location>
</feature>
<evidence type="ECO:0000313" key="6">
    <source>
        <dbReference type="EMBL" id="KAH0218651.1"/>
    </source>
</evidence>
<protein>
    <submittedName>
        <fullName evidence="6">Uncharacterized protein</fullName>
    </submittedName>
</protein>
<evidence type="ECO:0000256" key="1">
    <source>
        <dbReference type="ARBA" id="ARBA00004141"/>
    </source>
</evidence>
<accession>A0A9P8GDH8</accession>
<dbReference type="PANTHER" id="PTHR31465:SF13">
    <property type="entry name" value="RTA1 DOMAIN PROTEIN-RELATED"/>
    <property type="match status" value="1"/>
</dbReference>
<evidence type="ECO:0000256" key="4">
    <source>
        <dbReference type="ARBA" id="ARBA00023136"/>
    </source>
</evidence>
<dbReference type="GO" id="GO:0016020">
    <property type="term" value="C:membrane"/>
    <property type="evidence" value="ECO:0007669"/>
    <property type="project" value="UniProtKB-SubCell"/>
</dbReference>
<proteinExistence type="predicted"/>
<evidence type="ECO:0000256" key="3">
    <source>
        <dbReference type="ARBA" id="ARBA00022989"/>
    </source>
</evidence>
<dbReference type="AlphaFoldDB" id="A0A9P8GDH8"/>
<gene>
    <name evidence="6" type="ORF">KCV03_g6356</name>
</gene>
<comment type="caution">
    <text evidence="6">The sequence shown here is derived from an EMBL/GenBank/DDBJ whole genome shotgun (WGS) entry which is preliminary data.</text>
</comment>
<dbReference type="InterPro" id="IPR007568">
    <property type="entry name" value="RTA1"/>
</dbReference>
<dbReference type="Pfam" id="PF04479">
    <property type="entry name" value="RTA1"/>
    <property type="match status" value="1"/>
</dbReference>
<reference evidence="6" key="1">
    <citation type="journal article" date="2021" name="J Fungi (Basel)">
        <title>Virulence traits and population genomics of the black yeast Aureobasidium melanogenum.</title>
        <authorList>
            <person name="Cernosa A."/>
            <person name="Sun X."/>
            <person name="Gostincar C."/>
            <person name="Fang C."/>
            <person name="Gunde-Cimerman N."/>
            <person name="Song Z."/>
        </authorList>
    </citation>
    <scope>NUCLEOTIDE SEQUENCE</scope>
    <source>
        <strain evidence="6">EXF-8016</strain>
    </source>
</reference>
<feature type="non-terminal residue" evidence="6">
    <location>
        <position position="102"/>
    </location>
</feature>
<keyword evidence="2 5" id="KW-0812">Transmembrane</keyword>